<reference evidence="1" key="2">
    <citation type="submission" date="2020-11" db="EMBL/GenBank/DDBJ databases">
        <authorList>
            <person name="McCartney M.A."/>
            <person name="Auch B."/>
            <person name="Kono T."/>
            <person name="Mallez S."/>
            <person name="Becker A."/>
            <person name="Gohl D.M."/>
            <person name="Silverstein K.A.T."/>
            <person name="Koren S."/>
            <person name="Bechman K.B."/>
            <person name="Herman A."/>
            <person name="Abrahante J.E."/>
            <person name="Garbe J."/>
        </authorList>
    </citation>
    <scope>NUCLEOTIDE SEQUENCE</scope>
    <source>
        <strain evidence="1">Duluth1</strain>
        <tissue evidence="1">Whole animal</tissue>
    </source>
</reference>
<keyword evidence="2" id="KW-1185">Reference proteome</keyword>
<evidence type="ECO:0000313" key="2">
    <source>
        <dbReference type="Proteomes" id="UP000828390"/>
    </source>
</evidence>
<name>A0A9D4CN30_DREPO</name>
<proteinExistence type="predicted"/>
<sequence>MKEAKEEWIDEQFINTGKEMTTGNSKKAYSALNMPNDLGGEDMVKGVDTVSSHLFTRKGYLKFCDNYCAINLISHSPSDRQFDPHRRSVL</sequence>
<dbReference type="Proteomes" id="UP000828390">
    <property type="component" value="Unassembled WGS sequence"/>
</dbReference>
<organism evidence="1 2">
    <name type="scientific">Dreissena polymorpha</name>
    <name type="common">Zebra mussel</name>
    <name type="synonym">Mytilus polymorpha</name>
    <dbReference type="NCBI Taxonomy" id="45954"/>
    <lineage>
        <taxon>Eukaryota</taxon>
        <taxon>Metazoa</taxon>
        <taxon>Spiralia</taxon>
        <taxon>Lophotrochozoa</taxon>
        <taxon>Mollusca</taxon>
        <taxon>Bivalvia</taxon>
        <taxon>Autobranchia</taxon>
        <taxon>Heteroconchia</taxon>
        <taxon>Euheterodonta</taxon>
        <taxon>Imparidentia</taxon>
        <taxon>Neoheterodontei</taxon>
        <taxon>Myida</taxon>
        <taxon>Dreissenoidea</taxon>
        <taxon>Dreissenidae</taxon>
        <taxon>Dreissena</taxon>
    </lineage>
</organism>
<dbReference type="EMBL" id="JAIWYP010000012">
    <property type="protein sequence ID" value="KAH3728434.1"/>
    <property type="molecule type" value="Genomic_DNA"/>
</dbReference>
<reference evidence="1" key="1">
    <citation type="journal article" date="2019" name="bioRxiv">
        <title>The Genome of the Zebra Mussel, Dreissena polymorpha: A Resource for Invasive Species Research.</title>
        <authorList>
            <person name="McCartney M.A."/>
            <person name="Auch B."/>
            <person name="Kono T."/>
            <person name="Mallez S."/>
            <person name="Zhang Y."/>
            <person name="Obille A."/>
            <person name="Becker A."/>
            <person name="Abrahante J.E."/>
            <person name="Garbe J."/>
            <person name="Badalamenti J.P."/>
            <person name="Herman A."/>
            <person name="Mangelson H."/>
            <person name="Liachko I."/>
            <person name="Sullivan S."/>
            <person name="Sone E.D."/>
            <person name="Koren S."/>
            <person name="Silverstein K.A.T."/>
            <person name="Beckman K.B."/>
            <person name="Gohl D.M."/>
        </authorList>
    </citation>
    <scope>NUCLEOTIDE SEQUENCE</scope>
    <source>
        <strain evidence="1">Duluth1</strain>
        <tissue evidence="1">Whole animal</tissue>
    </source>
</reference>
<accession>A0A9D4CN30</accession>
<evidence type="ECO:0000313" key="1">
    <source>
        <dbReference type="EMBL" id="KAH3728434.1"/>
    </source>
</evidence>
<gene>
    <name evidence="1" type="ORF">DPMN_054390</name>
</gene>
<dbReference type="AlphaFoldDB" id="A0A9D4CN30"/>
<comment type="caution">
    <text evidence="1">The sequence shown here is derived from an EMBL/GenBank/DDBJ whole genome shotgun (WGS) entry which is preliminary data.</text>
</comment>
<protein>
    <submittedName>
        <fullName evidence="1">Uncharacterized protein</fullName>
    </submittedName>
</protein>